<evidence type="ECO:0000313" key="3">
    <source>
        <dbReference type="Proteomes" id="UP000579812"/>
    </source>
</evidence>
<protein>
    <submittedName>
        <fullName evidence="2">Uncharacterized protein</fullName>
    </submittedName>
</protein>
<feature type="compositionally biased region" description="Basic and acidic residues" evidence="1">
    <location>
        <begin position="27"/>
        <end position="37"/>
    </location>
</feature>
<reference evidence="2 3" key="1">
    <citation type="submission" date="2020-04" db="EMBL/GenBank/DDBJ databases">
        <title>Chromosome-level genome assembly of a cyprinid fish Onychostoma macrolepis by integration of Nanopore Sequencing, Bionano and Hi-C technology.</title>
        <authorList>
            <person name="Wang D."/>
        </authorList>
    </citation>
    <scope>NUCLEOTIDE SEQUENCE [LARGE SCALE GENOMIC DNA]</scope>
    <source>
        <strain evidence="2">SWU-2019</strain>
        <tissue evidence="2">Muscle</tissue>
    </source>
</reference>
<organism evidence="2 3">
    <name type="scientific">Onychostoma macrolepis</name>
    <dbReference type="NCBI Taxonomy" id="369639"/>
    <lineage>
        <taxon>Eukaryota</taxon>
        <taxon>Metazoa</taxon>
        <taxon>Chordata</taxon>
        <taxon>Craniata</taxon>
        <taxon>Vertebrata</taxon>
        <taxon>Euteleostomi</taxon>
        <taxon>Actinopterygii</taxon>
        <taxon>Neopterygii</taxon>
        <taxon>Teleostei</taxon>
        <taxon>Ostariophysi</taxon>
        <taxon>Cypriniformes</taxon>
        <taxon>Cyprinidae</taxon>
        <taxon>Acrossocheilinae</taxon>
        <taxon>Onychostoma</taxon>
    </lineage>
</organism>
<keyword evidence="3" id="KW-1185">Reference proteome</keyword>
<proteinExistence type="predicted"/>
<name>A0A7J6BUE9_9TELE</name>
<evidence type="ECO:0000256" key="1">
    <source>
        <dbReference type="SAM" id="MobiDB-lite"/>
    </source>
</evidence>
<evidence type="ECO:0000313" key="2">
    <source>
        <dbReference type="EMBL" id="KAF4097272.1"/>
    </source>
</evidence>
<feature type="compositionally biased region" description="Basic and acidic residues" evidence="1">
    <location>
        <begin position="68"/>
        <end position="78"/>
    </location>
</feature>
<dbReference type="AlphaFoldDB" id="A0A7J6BUE9"/>
<gene>
    <name evidence="2" type="ORF">G5714_021280</name>
</gene>
<accession>A0A7J6BUE9</accession>
<feature type="compositionally biased region" description="Basic and acidic residues" evidence="1">
    <location>
        <begin position="44"/>
        <end position="55"/>
    </location>
</feature>
<comment type="caution">
    <text evidence="2">The sequence shown here is derived from an EMBL/GenBank/DDBJ whole genome shotgun (WGS) entry which is preliminary data.</text>
</comment>
<dbReference type="Proteomes" id="UP000579812">
    <property type="component" value="Unassembled WGS sequence"/>
</dbReference>
<feature type="region of interest" description="Disordered" evidence="1">
    <location>
        <begin position="1"/>
        <end position="78"/>
    </location>
</feature>
<dbReference type="EMBL" id="JAAMOB010000022">
    <property type="protein sequence ID" value="KAF4097272.1"/>
    <property type="molecule type" value="Genomic_DNA"/>
</dbReference>
<sequence>MSDVASPSRADVIDQKNSSSCSSHAHQSSDDQSDHGFNRITAMGDKKDQRSDVIDQKNSSSCSSHAHQSSDDQSDHSFNRITTMDVNFWEQIKLNK</sequence>